<dbReference type="RefSeq" id="WP_253888501.1">
    <property type="nucleotide sequence ID" value="NZ_BAAAVB010000005.1"/>
</dbReference>
<evidence type="ECO:0000256" key="5">
    <source>
        <dbReference type="ARBA" id="ARBA00023251"/>
    </source>
</evidence>
<dbReference type="AlphaFoldDB" id="A0A8G1EH46"/>
<dbReference type="PROSITE" id="PS51012">
    <property type="entry name" value="ABC_TM2"/>
    <property type="match status" value="1"/>
</dbReference>
<feature type="transmembrane region" description="Helical" evidence="6">
    <location>
        <begin position="176"/>
        <end position="192"/>
    </location>
</feature>
<evidence type="ECO:0000259" key="7">
    <source>
        <dbReference type="PROSITE" id="PS51012"/>
    </source>
</evidence>
<keyword evidence="2 6" id="KW-0812">Transmembrane</keyword>
<dbReference type="PANTHER" id="PTHR43229:SF2">
    <property type="entry name" value="NODULATION PROTEIN J"/>
    <property type="match status" value="1"/>
</dbReference>
<proteinExistence type="inferred from homology"/>
<dbReference type="PIRSF" id="PIRSF006648">
    <property type="entry name" value="DrrB"/>
    <property type="match status" value="1"/>
</dbReference>
<feature type="transmembrane region" description="Helical" evidence="6">
    <location>
        <begin position="139"/>
        <end position="164"/>
    </location>
</feature>
<feature type="domain" description="ABC transmembrane type-2" evidence="7">
    <location>
        <begin position="29"/>
        <end position="252"/>
    </location>
</feature>
<reference evidence="8 10" key="2">
    <citation type="submission" date="2022-06" db="EMBL/GenBank/DDBJ databases">
        <title>Genomic Encyclopedia of Archaeal and Bacterial Type Strains, Phase II (KMG-II): from individual species to whole genera.</title>
        <authorList>
            <person name="Goeker M."/>
        </authorList>
    </citation>
    <scope>NUCLEOTIDE SEQUENCE [LARGE SCALE GENOMIC DNA]</scope>
    <source>
        <strain evidence="8 10">DSM 44255</strain>
    </source>
</reference>
<evidence type="ECO:0000313" key="10">
    <source>
        <dbReference type="Proteomes" id="UP001205185"/>
    </source>
</evidence>
<dbReference type="GO" id="GO:0043190">
    <property type="term" value="C:ATP-binding cassette (ABC) transporter complex"/>
    <property type="evidence" value="ECO:0007669"/>
    <property type="project" value="InterPro"/>
</dbReference>
<dbReference type="GO" id="GO:0046677">
    <property type="term" value="P:response to antibiotic"/>
    <property type="evidence" value="ECO:0007669"/>
    <property type="project" value="UniProtKB-KW"/>
</dbReference>
<comment type="similarity">
    <text evidence="6">Belongs to the ABC-2 integral membrane protein family.</text>
</comment>
<gene>
    <name evidence="8" type="ORF">LV75_004082</name>
</gene>
<evidence type="ECO:0000256" key="6">
    <source>
        <dbReference type="RuleBase" id="RU361157"/>
    </source>
</evidence>
<protein>
    <recommendedName>
        <fullName evidence="6">Transport permease protein</fullName>
    </recommendedName>
</protein>
<evidence type="ECO:0000256" key="3">
    <source>
        <dbReference type="ARBA" id="ARBA00022989"/>
    </source>
</evidence>
<accession>A0A8G1EH46</accession>
<keyword evidence="5" id="KW-0046">Antibiotic resistance</keyword>
<dbReference type="InterPro" id="IPR047817">
    <property type="entry name" value="ABC2_TM_bact-type"/>
</dbReference>
<feature type="transmembrane region" description="Helical" evidence="6">
    <location>
        <begin position="228"/>
        <end position="248"/>
    </location>
</feature>
<sequence>MSGTAIADVGRALGVVAARDLHRQARHPGVLVAQGVQVLFFLLVYAIGFDGMIGSVDGLPFSAYVYPGIVAIQVVTLGVSSGLTYAFDREYGMLREMLVAPVPRLCLPLGKVVATAVLAGGQAAVMLAFAPLLGLPLSLVGYLGGVLAFAVVCVVFGLAGVLLATLVPQVQTLQSVVQMAMYPLLFLSGSVFRPDAGPGWLSAVMRINPMTYATDAIRHLLIPGHGAFPLWLDLVVLAGLTAVLATVLRWKVGR</sequence>
<evidence type="ECO:0000256" key="1">
    <source>
        <dbReference type="ARBA" id="ARBA00004141"/>
    </source>
</evidence>
<evidence type="ECO:0000313" key="9">
    <source>
        <dbReference type="EMBL" id="QYZ85383.1"/>
    </source>
</evidence>
<dbReference type="EMBL" id="JAMTCO010000009">
    <property type="protein sequence ID" value="MCP2271568.1"/>
    <property type="molecule type" value="Genomic_DNA"/>
</dbReference>
<dbReference type="EMBL" id="MW686201">
    <property type="protein sequence ID" value="QYZ85383.1"/>
    <property type="molecule type" value="Genomic_DNA"/>
</dbReference>
<keyword evidence="6" id="KW-0813">Transport</keyword>
<feature type="transmembrane region" description="Helical" evidence="6">
    <location>
        <begin position="108"/>
        <end position="133"/>
    </location>
</feature>
<comment type="subcellular location">
    <subcellularLocation>
        <location evidence="6">Cell membrane</location>
        <topology evidence="6">Multi-pass membrane protein</topology>
    </subcellularLocation>
    <subcellularLocation>
        <location evidence="1">Membrane</location>
        <topology evidence="1">Multi-pass membrane protein</topology>
    </subcellularLocation>
</comment>
<feature type="transmembrane region" description="Helical" evidence="6">
    <location>
        <begin position="61"/>
        <end position="87"/>
    </location>
</feature>
<dbReference type="Pfam" id="PF01061">
    <property type="entry name" value="ABC2_membrane"/>
    <property type="match status" value="1"/>
</dbReference>
<keyword evidence="4 6" id="KW-0472">Membrane</keyword>
<dbReference type="PRINTS" id="PR00164">
    <property type="entry name" value="ABC2TRNSPORT"/>
</dbReference>
<evidence type="ECO:0000256" key="2">
    <source>
        <dbReference type="ARBA" id="ARBA00022692"/>
    </source>
</evidence>
<dbReference type="Proteomes" id="UP001205185">
    <property type="component" value="Unassembled WGS sequence"/>
</dbReference>
<dbReference type="PANTHER" id="PTHR43229">
    <property type="entry name" value="NODULATION PROTEIN J"/>
    <property type="match status" value="1"/>
</dbReference>
<feature type="transmembrane region" description="Helical" evidence="6">
    <location>
        <begin position="29"/>
        <end position="49"/>
    </location>
</feature>
<evidence type="ECO:0000313" key="8">
    <source>
        <dbReference type="EMBL" id="MCP2271568.1"/>
    </source>
</evidence>
<name>A0A8G1EH46_9PSEU</name>
<keyword evidence="10" id="KW-1185">Reference proteome</keyword>
<evidence type="ECO:0000256" key="4">
    <source>
        <dbReference type="ARBA" id="ARBA00023136"/>
    </source>
</evidence>
<organism evidence="9">
    <name type="scientific">Actinokineospora diospyrosa</name>
    <dbReference type="NCBI Taxonomy" id="103728"/>
    <lineage>
        <taxon>Bacteria</taxon>
        <taxon>Bacillati</taxon>
        <taxon>Actinomycetota</taxon>
        <taxon>Actinomycetes</taxon>
        <taxon>Pseudonocardiales</taxon>
        <taxon>Pseudonocardiaceae</taxon>
        <taxon>Actinokineospora</taxon>
    </lineage>
</organism>
<dbReference type="InterPro" id="IPR051784">
    <property type="entry name" value="Nod_factor_ABC_transporter"/>
</dbReference>
<keyword evidence="6" id="KW-1003">Cell membrane</keyword>
<keyword evidence="3 6" id="KW-1133">Transmembrane helix</keyword>
<dbReference type="GO" id="GO:0140359">
    <property type="term" value="F:ABC-type transporter activity"/>
    <property type="evidence" value="ECO:0007669"/>
    <property type="project" value="InterPro"/>
</dbReference>
<reference evidence="9" key="1">
    <citation type="journal article" date="2021" name="Chin. Chem. Lett.">
        <title>Discovery of daspyromycins A and B, 2-aminovinyl-cysteine containing lanthipeptides, through a genomics-based approach.</title>
        <authorList>
            <person name="Shi J."/>
            <person name="Ma J.-Q."/>
            <person name="Wang Y.-C."/>
            <person name="Xu Z.-F."/>
            <person name="Zhang B."/>
            <person name="Jiao R.-H."/>
            <person name="Tan R.-X."/>
            <person name="Ge H.-M."/>
        </authorList>
    </citation>
    <scope>NUCLEOTIDE SEQUENCE</scope>
    <source>
        <strain evidence="9">NBRC 15665</strain>
    </source>
</reference>
<dbReference type="InterPro" id="IPR013525">
    <property type="entry name" value="ABC2_TM"/>
</dbReference>
<dbReference type="InterPro" id="IPR000412">
    <property type="entry name" value="ABC_2_transport"/>
</dbReference>